<keyword evidence="2" id="KW-0479">Metal-binding</keyword>
<dbReference type="Gene3D" id="2.40.70.10">
    <property type="entry name" value="Acid Proteases"/>
    <property type="match status" value="1"/>
</dbReference>
<dbReference type="SUPFAM" id="SSF57756">
    <property type="entry name" value="Retrovirus zinc finger-like domains"/>
    <property type="match status" value="1"/>
</dbReference>
<proteinExistence type="predicted"/>
<keyword evidence="2" id="KW-0862">Zinc</keyword>
<sequence length="270" mass="30499">MERGAPQKNPHEKQIAEVTPYHHRKGGRRNPEDRTKEQFHEDRSSDSNQDMKQGGWWRDTRKCYICEEQGHLSWSCPVKDEPMQTEPAPTKQCNITTVLVREPGQGPHLSPVRIQNQEVNALLDSGSMVTLITPEYAPKALNPSCRPMAITCIHGDTKAYPTAQVEITTQEGRSCGQVPKGPESVIIHPPPQKIEEEKKREVYLGEEEAQARPAFEGDDGTPEINLLEEENQSTEINGVAEDEAVGYNDAKTLYEVYCMLLMEKQQNQYS</sequence>
<organism evidence="5 6">
    <name type="scientific">Acipenser ruthenus</name>
    <name type="common">Sterlet sturgeon</name>
    <dbReference type="NCBI Taxonomy" id="7906"/>
    <lineage>
        <taxon>Eukaryota</taxon>
        <taxon>Metazoa</taxon>
        <taxon>Chordata</taxon>
        <taxon>Craniata</taxon>
        <taxon>Vertebrata</taxon>
        <taxon>Euteleostomi</taxon>
        <taxon>Actinopterygii</taxon>
        <taxon>Chondrostei</taxon>
        <taxon>Acipenseriformes</taxon>
        <taxon>Acipenseridae</taxon>
        <taxon>Acipenser</taxon>
    </lineage>
</organism>
<feature type="compositionally biased region" description="Basic and acidic residues" evidence="3">
    <location>
        <begin position="29"/>
        <end position="45"/>
    </location>
</feature>
<dbReference type="PROSITE" id="PS50158">
    <property type="entry name" value="ZF_CCHC"/>
    <property type="match status" value="1"/>
</dbReference>
<dbReference type="InterPro" id="IPR021109">
    <property type="entry name" value="Peptidase_aspartic_dom_sf"/>
</dbReference>
<feature type="compositionally biased region" description="Basic and acidic residues" evidence="3">
    <location>
        <begin position="1"/>
        <end position="15"/>
    </location>
</feature>
<evidence type="ECO:0000256" key="1">
    <source>
        <dbReference type="ARBA" id="ARBA00022801"/>
    </source>
</evidence>
<keyword evidence="2" id="KW-0863">Zinc-finger</keyword>
<dbReference type="GO" id="GO:0008270">
    <property type="term" value="F:zinc ion binding"/>
    <property type="evidence" value="ECO:0007669"/>
    <property type="project" value="UniProtKB-KW"/>
</dbReference>
<evidence type="ECO:0000313" key="5">
    <source>
        <dbReference type="EMBL" id="RXM97541.1"/>
    </source>
</evidence>
<dbReference type="Pfam" id="PF00077">
    <property type="entry name" value="RVP"/>
    <property type="match status" value="1"/>
</dbReference>
<dbReference type="AlphaFoldDB" id="A0A662YP03"/>
<name>A0A662YP03_ACIRT</name>
<dbReference type="PANTHER" id="PTHR46888">
    <property type="entry name" value="ZINC KNUCKLE DOMAINCONTAINING PROTEIN-RELATED"/>
    <property type="match status" value="1"/>
</dbReference>
<evidence type="ECO:0000313" key="6">
    <source>
        <dbReference type="Proteomes" id="UP000289886"/>
    </source>
</evidence>
<evidence type="ECO:0000256" key="3">
    <source>
        <dbReference type="SAM" id="MobiDB-lite"/>
    </source>
</evidence>
<dbReference type="InterPro" id="IPR036875">
    <property type="entry name" value="Znf_CCHC_sf"/>
</dbReference>
<dbReference type="InterPro" id="IPR018061">
    <property type="entry name" value="Retropepsins"/>
</dbReference>
<dbReference type="Proteomes" id="UP000289886">
    <property type="component" value="Unassembled WGS sequence"/>
</dbReference>
<evidence type="ECO:0000259" key="4">
    <source>
        <dbReference type="PROSITE" id="PS50158"/>
    </source>
</evidence>
<dbReference type="GO" id="GO:0003676">
    <property type="term" value="F:nucleic acid binding"/>
    <property type="evidence" value="ECO:0007669"/>
    <property type="project" value="InterPro"/>
</dbReference>
<keyword evidence="6" id="KW-1185">Reference proteome</keyword>
<keyword evidence="1" id="KW-0378">Hydrolase</keyword>
<dbReference type="InterPro" id="IPR001878">
    <property type="entry name" value="Znf_CCHC"/>
</dbReference>
<accession>A0A662YP03</accession>
<dbReference type="PANTHER" id="PTHR46888:SF1">
    <property type="entry name" value="RIBONUCLEASE H"/>
    <property type="match status" value="1"/>
</dbReference>
<dbReference type="GO" id="GO:0016787">
    <property type="term" value="F:hydrolase activity"/>
    <property type="evidence" value="ECO:0007669"/>
    <property type="project" value="UniProtKB-KW"/>
</dbReference>
<dbReference type="SUPFAM" id="SSF50630">
    <property type="entry name" value="Acid proteases"/>
    <property type="match status" value="1"/>
</dbReference>
<feature type="region of interest" description="Disordered" evidence="3">
    <location>
        <begin position="1"/>
        <end position="54"/>
    </location>
</feature>
<dbReference type="EMBL" id="SCEB01001043">
    <property type="protein sequence ID" value="RXM97541.1"/>
    <property type="molecule type" value="Genomic_DNA"/>
</dbReference>
<protein>
    <recommendedName>
        <fullName evidence="4">CCHC-type domain-containing protein</fullName>
    </recommendedName>
</protein>
<evidence type="ECO:0000256" key="2">
    <source>
        <dbReference type="PROSITE-ProRule" id="PRU00047"/>
    </source>
</evidence>
<comment type="caution">
    <text evidence="5">The sequence shown here is derived from an EMBL/GenBank/DDBJ whole genome shotgun (WGS) entry which is preliminary data.</text>
</comment>
<feature type="domain" description="CCHC-type" evidence="4">
    <location>
        <begin position="61"/>
        <end position="77"/>
    </location>
</feature>
<reference evidence="5 6" key="1">
    <citation type="submission" date="2019-01" db="EMBL/GenBank/DDBJ databases">
        <title>Draft Genome and Complete Hox-Cluster Characterization of the Sterlet Sturgeon (Acipenser ruthenus).</title>
        <authorList>
            <person name="Wei Q."/>
        </authorList>
    </citation>
    <scope>NUCLEOTIDE SEQUENCE [LARGE SCALE GENOMIC DNA]</scope>
    <source>
        <strain evidence="5">WHYD16114868_AA</strain>
        <tissue evidence="5">Blood</tissue>
    </source>
</reference>
<gene>
    <name evidence="5" type="ORF">EOD39_14290</name>
</gene>